<name>A0AAP0E9J3_9MAGN</name>
<gene>
    <name evidence="1" type="ORF">Syun_029761</name>
</gene>
<comment type="caution">
    <text evidence="1">The sequence shown here is derived from an EMBL/GenBank/DDBJ whole genome shotgun (WGS) entry which is preliminary data.</text>
</comment>
<organism evidence="1 2">
    <name type="scientific">Stephania yunnanensis</name>
    <dbReference type="NCBI Taxonomy" id="152371"/>
    <lineage>
        <taxon>Eukaryota</taxon>
        <taxon>Viridiplantae</taxon>
        <taxon>Streptophyta</taxon>
        <taxon>Embryophyta</taxon>
        <taxon>Tracheophyta</taxon>
        <taxon>Spermatophyta</taxon>
        <taxon>Magnoliopsida</taxon>
        <taxon>Ranunculales</taxon>
        <taxon>Menispermaceae</taxon>
        <taxon>Menispermoideae</taxon>
        <taxon>Cissampelideae</taxon>
        <taxon>Stephania</taxon>
    </lineage>
</organism>
<sequence length="202" mass="23647">MAARVREVTARVREVATSGVRGGRERERERERVVRVWERERERVVRRGLCGSGRVKKICLAIIDSKSREHLKITPLHSLLLPTAQFHNLKLGPARPRLTCTPEPVSLSRASQEQRMKLELRMENLVPTDYLAMLYSFMERNRRKIEHRELAERKTELRGLWNKRNARSIEINKNILIWVRAGRQGPRPKFDVFHGRPSISSN</sequence>
<evidence type="ECO:0000313" key="1">
    <source>
        <dbReference type="EMBL" id="KAK9087367.1"/>
    </source>
</evidence>
<protein>
    <submittedName>
        <fullName evidence="1">Uncharacterized protein</fullName>
    </submittedName>
</protein>
<reference evidence="1 2" key="1">
    <citation type="submission" date="2024-01" db="EMBL/GenBank/DDBJ databases">
        <title>Genome assemblies of Stephania.</title>
        <authorList>
            <person name="Yang L."/>
        </authorList>
    </citation>
    <scope>NUCLEOTIDE SEQUENCE [LARGE SCALE GENOMIC DNA]</scope>
    <source>
        <strain evidence="1">YNDBR</strain>
        <tissue evidence="1">Leaf</tissue>
    </source>
</reference>
<dbReference type="AlphaFoldDB" id="A0AAP0E9J3"/>
<accession>A0AAP0E9J3</accession>
<evidence type="ECO:0000313" key="2">
    <source>
        <dbReference type="Proteomes" id="UP001420932"/>
    </source>
</evidence>
<proteinExistence type="predicted"/>
<keyword evidence="2" id="KW-1185">Reference proteome</keyword>
<dbReference type="EMBL" id="JBBNAF010000013">
    <property type="protein sequence ID" value="KAK9087367.1"/>
    <property type="molecule type" value="Genomic_DNA"/>
</dbReference>
<dbReference type="Proteomes" id="UP001420932">
    <property type="component" value="Unassembled WGS sequence"/>
</dbReference>